<comment type="caution">
    <text evidence="8">The sequence shown here is derived from an EMBL/GenBank/DDBJ whole genome shotgun (WGS) entry which is preliminary data.</text>
</comment>
<sequence>MRINAGLRVPLTVIGGFLGAGKTTLVNALLAEPGGARLAVLVNDFGAVNIDASLIVAREGDTIALSNGCVCCAMGDDLGRGIATILARRPTPEHIVVEASGVADPWRIAEIALIDPDLVLAGVVVLADASGITALLTDPLVGETARRQLQAADLLFLTKPDLAPAESIEAARAALAELAPKARLLTVSHGAVPPEVVLGETGADRRLGPSRPARHASLFETVTLRPSRPLAEAELRAALDRLPAPVLRAKGLLRMAGETGRAWLVQRVGRRTEIAPHPLPTGAAEALVLIGTAGTDAAAEAFRPLGLTPVQALQIPR</sequence>
<dbReference type="Proteomes" id="UP001138751">
    <property type="component" value="Unassembled WGS sequence"/>
</dbReference>
<evidence type="ECO:0000256" key="5">
    <source>
        <dbReference type="ARBA" id="ARBA00045658"/>
    </source>
</evidence>
<proteinExistence type="inferred from homology"/>
<keyword evidence="1" id="KW-0547">Nucleotide-binding</keyword>
<dbReference type="InterPro" id="IPR011629">
    <property type="entry name" value="CobW-like_C"/>
</dbReference>
<dbReference type="GO" id="GO:0016787">
    <property type="term" value="F:hydrolase activity"/>
    <property type="evidence" value="ECO:0007669"/>
    <property type="project" value="UniProtKB-KW"/>
</dbReference>
<keyword evidence="3" id="KW-0143">Chaperone</keyword>
<evidence type="ECO:0000256" key="2">
    <source>
        <dbReference type="ARBA" id="ARBA00022801"/>
    </source>
</evidence>
<dbReference type="Gene3D" id="3.40.50.300">
    <property type="entry name" value="P-loop containing nucleotide triphosphate hydrolases"/>
    <property type="match status" value="1"/>
</dbReference>
<dbReference type="InterPro" id="IPR051316">
    <property type="entry name" value="Zinc-reg_GTPase_activator"/>
</dbReference>
<evidence type="ECO:0000256" key="4">
    <source>
        <dbReference type="ARBA" id="ARBA00034320"/>
    </source>
</evidence>
<reference evidence="8" key="1">
    <citation type="submission" date="2020-01" db="EMBL/GenBank/DDBJ databases">
        <authorList>
            <person name="Rat A."/>
        </authorList>
    </citation>
    <scope>NUCLEOTIDE SEQUENCE</scope>
    <source>
        <strain evidence="8">LMG 31231</strain>
    </source>
</reference>
<dbReference type="SUPFAM" id="SSF90002">
    <property type="entry name" value="Hypothetical protein YjiA, C-terminal domain"/>
    <property type="match status" value="1"/>
</dbReference>
<dbReference type="InterPro" id="IPR036627">
    <property type="entry name" value="CobW-likC_sf"/>
</dbReference>
<organism evidence="8 9">
    <name type="scientific">Neoroseomonas soli</name>
    <dbReference type="NCBI Taxonomy" id="1081025"/>
    <lineage>
        <taxon>Bacteria</taxon>
        <taxon>Pseudomonadati</taxon>
        <taxon>Pseudomonadota</taxon>
        <taxon>Alphaproteobacteria</taxon>
        <taxon>Acetobacterales</taxon>
        <taxon>Acetobacteraceae</taxon>
        <taxon>Neoroseomonas</taxon>
    </lineage>
</organism>
<dbReference type="AlphaFoldDB" id="A0A9X9WW27"/>
<name>A0A9X9WW27_9PROT</name>
<evidence type="ECO:0000313" key="8">
    <source>
        <dbReference type="EMBL" id="MBR0671356.1"/>
    </source>
</evidence>
<dbReference type="Gene3D" id="3.30.1220.10">
    <property type="entry name" value="CobW-like, C-terminal domain"/>
    <property type="match status" value="1"/>
</dbReference>
<dbReference type="InterPro" id="IPR027417">
    <property type="entry name" value="P-loop_NTPase"/>
</dbReference>
<evidence type="ECO:0000259" key="7">
    <source>
        <dbReference type="SMART" id="SM00833"/>
    </source>
</evidence>
<reference evidence="8" key="2">
    <citation type="journal article" date="2021" name="Syst. Appl. Microbiol.">
        <title>Roseomonas hellenica sp. nov., isolated from roots of wild-growing Alkanna tinctoria.</title>
        <authorList>
            <person name="Rat A."/>
            <person name="Naranjo H.D."/>
            <person name="Lebbe L."/>
            <person name="Cnockaert M."/>
            <person name="Krigas N."/>
            <person name="Grigoriadou K."/>
            <person name="Maloupa E."/>
            <person name="Willems A."/>
        </authorList>
    </citation>
    <scope>NUCLEOTIDE SEQUENCE</scope>
    <source>
        <strain evidence="8">LMG 31231</strain>
    </source>
</reference>
<gene>
    <name evidence="8" type="ORF">GXW76_09250</name>
</gene>
<dbReference type="SUPFAM" id="SSF52540">
    <property type="entry name" value="P-loop containing nucleoside triphosphate hydrolases"/>
    <property type="match status" value="1"/>
</dbReference>
<evidence type="ECO:0000256" key="1">
    <source>
        <dbReference type="ARBA" id="ARBA00022741"/>
    </source>
</evidence>
<dbReference type="GO" id="GO:0005737">
    <property type="term" value="C:cytoplasm"/>
    <property type="evidence" value="ECO:0007669"/>
    <property type="project" value="TreeGrafter"/>
</dbReference>
<dbReference type="EMBL" id="JAAEDM010000018">
    <property type="protein sequence ID" value="MBR0671356.1"/>
    <property type="molecule type" value="Genomic_DNA"/>
</dbReference>
<protein>
    <submittedName>
        <fullName evidence="8">GTP-binding protein</fullName>
    </submittedName>
</protein>
<evidence type="ECO:0000313" key="9">
    <source>
        <dbReference type="Proteomes" id="UP001138751"/>
    </source>
</evidence>
<dbReference type="RefSeq" id="WP_211861731.1">
    <property type="nucleotide sequence ID" value="NZ_JAAEDM010000018.1"/>
</dbReference>
<dbReference type="InterPro" id="IPR003495">
    <property type="entry name" value="CobW/HypB/UreG_nucleotide-bd"/>
</dbReference>
<dbReference type="CDD" id="cd03112">
    <property type="entry name" value="CobW-like"/>
    <property type="match status" value="1"/>
</dbReference>
<evidence type="ECO:0000256" key="6">
    <source>
        <dbReference type="ARBA" id="ARBA00049117"/>
    </source>
</evidence>
<evidence type="ECO:0000256" key="3">
    <source>
        <dbReference type="ARBA" id="ARBA00023186"/>
    </source>
</evidence>
<dbReference type="Pfam" id="PF07683">
    <property type="entry name" value="CobW_C"/>
    <property type="match status" value="1"/>
</dbReference>
<comment type="catalytic activity">
    <reaction evidence="6">
        <text>GTP + H2O = GDP + phosphate + H(+)</text>
        <dbReference type="Rhea" id="RHEA:19669"/>
        <dbReference type="ChEBI" id="CHEBI:15377"/>
        <dbReference type="ChEBI" id="CHEBI:15378"/>
        <dbReference type="ChEBI" id="CHEBI:37565"/>
        <dbReference type="ChEBI" id="CHEBI:43474"/>
        <dbReference type="ChEBI" id="CHEBI:58189"/>
    </reaction>
    <physiologicalReaction direction="left-to-right" evidence="6">
        <dbReference type="Rhea" id="RHEA:19670"/>
    </physiologicalReaction>
</comment>
<accession>A0A9X9WW27</accession>
<dbReference type="GO" id="GO:0000166">
    <property type="term" value="F:nucleotide binding"/>
    <property type="evidence" value="ECO:0007669"/>
    <property type="project" value="UniProtKB-KW"/>
</dbReference>
<keyword evidence="2" id="KW-0378">Hydrolase</keyword>
<comment type="similarity">
    <text evidence="4">Belongs to the SIMIBI class G3E GTPase family. ZNG1 subfamily.</text>
</comment>
<comment type="function">
    <text evidence="5">Zinc chaperone that directly transfers zinc cofactor to target proteins, thereby activating them. Zinc is transferred from the CXCC motif in the GTPase domain to the zinc binding site in target proteins in a process requiring GTP hydrolysis.</text>
</comment>
<dbReference type="Pfam" id="PF02492">
    <property type="entry name" value="cobW"/>
    <property type="match status" value="1"/>
</dbReference>
<dbReference type="SMART" id="SM00833">
    <property type="entry name" value="CobW_C"/>
    <property type="match status" value="1"/>
</dbReference>
<keyword evidence="9" id="KW-1185">Reference proteome</keyword>
<feature type="domain" description="CobW C-terminal" evidence="7">
    <location>
        <begin position="219"/>
        <end position="306"/>
    </location>
</feature>
<dbReference type="PANTHER" id="PTHR13748">
    <property type="entry name" value="COBW-RELATED"/>
    <property type="match status" value="1"/>
</dbReference>
<dbReference type="PANTHER" id="PTHR13748:SF62">
    <property type="entry name" value="COBW DOMAIN-CONTAINING PROTEIN"/>
    <property type="match status" value="1"/>
</dbReference>